<dbReference type="Proteomes" id="UP000053593">
    <property type="component" value="Unassembled WGS sequence"/>
</dbReference>
<dbReference type="EMBL" id="KN834903">
    <property type="protein sequence ID" value="KIK50424.1"/>
    <property type="molecule type" value="Genomic_DNA"/>
</dbReference>
<sequence length="78" mass="8967">MHQFWTEFDCSTRAFHLGFAESYYWLCNSCSSGSTSESSPTITSHQYINLPNSCITQRMGFSCPQPDPQHKKIEELQL</sequence>
<feature type="non-terminal residue" evidence="1">
    <location>
        <position position="78"/>
    </location>
</feature>
<dbReference type="HOGENOM" id="CLU_2628528_0_0_1"/>
<keyword evidence="2" id="KW-1185">Reference proteome</keyword>
<name>A0A0D0BM21_9AGAR</name>
<dbReference type="AlphaFoldDB" id="A0A0D0BM21"/>
<reference evidence="1 2" key="1">
    <citation type="submission" date="2014-04" db="EMBL/GenBank/DDBJ databases">
        <title>Evolutionary Origins and Diversification of the Mycorrhizal Mutualists.</title>
        <authorList>
            <consortium name="DOE Joint Genome Institute"/>
            <consortium name="Mycorrhizal Genomics Consortium"/>
            <person name="Kohler A."/>
            <person name="Kuo A."/>
            <person name="Nagy L.G."/>
            <person name="Floudas D."/>
            <person name="Copeland A."/>
            <person name="Barry K.W."/>
            <person name="Cichocki N."/>
            <person name="Veneault-Fourrey C."/>
            <person name="LaButti K."/>
            <person name="Lindquist E.A."/>
            <person name="Lipzen A."/>
            <person name="Lundell T."/>
            <person name="Morin E."/>
            <person name="Murat C."/>
            <person name="Riley R."/>
            <person name="Ohm R."/>
            <person name="Sun H."/>
            <person name="Tunlid A."/>
            <person name="Henrissat B."/>
            <person name="Grigoriev I.V."/>
            <person name="Hibbett D.S."/>
            <person name="Martin F."/>
        </authorList>
    </citation>
    <scope>NUCLEOTIDE SEQUENCE [LARGE SCALE GENOMIC DNA]</scope>
    <source>
        <strain evidence="1 2">FD-317 M1</strain>
    </source>
</reference>
<evidence type="ECO:0000313" key="2">
    <source>
        <dbReference type="Proteomes" id="UP000053593"/>
    </source>
</evidence>
<protein>
    <submittedName>
        <fullName evidence="1">Uncharacterized protein</fullName>
    </submittedName>
</protein>
<organism evidence="1 2">
    <name type="scientific">Collybiopsis luxurians FD-317 M1</name>
    <dbReference type="NCBI Taxonomy" id="944289"/>
    <lineage>
        <taxon>Eukaryota</taxon>
        <taxon>Fungi</taxon>
        <taxon>Dikarya</taxon>
        <taxon>Basidiomycota</taxon>
        <taxon>Agaricomycotina</taxon>
        <taxon>Agaricomycetes</taxon>
        <taxon>Agaricomycetidae</taxon>
        <taxon>Agaricales</taxon>
        <taxon>Marasmiineae</taxon>
        <taxon>Omphalotaceae</taxon>
        <taxon>Collybiopsis</taxon>
        <taxon>Collybiopsis luxurians</taxon>
    </lineage>
</organism>
<gene>
    <name evidence="1" type="ORF">GYMLUDRAFT_51213</name>
</gene>
<accession>A0A0D0BM21</accession>
<evidence type="ECO:0000313" key="1">
    <source>
        <dbReference type="EMBL" id="KIK50424.1"/>
    </source>
</evidence>
<proteinExistence type="predicted"/>